<reference evidence="2" key="1">
    <citation type="submission" date="2022-11" db="UniProtKB">
        <authorList>
            <consortium name="WormBaseParasite"/>
        </authorList>
    </citation>
    <scope>IDENTIFICATION</scope>
</reference>
<protein>
    <submittedName>
        <fullName evidence="2">Uncharacterized protein</fullName>
    </submittedName>
</protein>
<sequence>MCQKDPRARLIQARNGGQRHMMTAYVRHTQKASTSKSSSFSSSSSSISFSLLACSTSSATKLTFSSSKVSLNFRKVIGSTPLMSFSDAPKLFRSISSISGVFRKKDSLC</sequence>
<dbReference type="WBParaSite" id="nRc.2.0.1.t25140-RA">
    <property type="protein sequence ID" value="nRc.2.0.1.t25140-RA"/>
    <property type="gene ID" value="nRc.2.0.1.g25140"/>
</dbReference>
<organism evidence="1 2">
    <name type="scientific">Romanomermis culicivorax</name>
    <name type="common">Nematode worm</name>
    <dbReference type="NCBI Taxonomy" id="13658"/>
    <lineage>
        <taxon>Eukaryota</taxon>
        <taxon>Metazoa</taxon>
        <taxon>Ecdysozoa</taxon>
        <taxon>Nematoda</taxon>
        <taxon>Enoplea</taxon>
        <taxon>Dorylaimia</taxon>
        <taxon>Mermithida</taxon>
        <taxon>Mermithoidea</taxon>
        <taxon>Mermithidae</taxon>
        <taxon>Romanomermis</taxon>
    </lineage>
</organism>
<name>A0A915JF37_ROMCU</name>
<evidence type="ECO:0000313" key="1">
    <source>
        <dbReference type="Proteomes" id="UP000887565"/>
    </source>
</evidence>
<keyword evidence="1" id="KW-1185">Reference proteome</keyword>
<dbReference type="Proteomes" id="UP000887565">
    <property type="component" value="Unplaced"/>
</dbReference>
<proteinExistence type="predicted"/>
<dbReference type="AlphaFoldDB" id="A0A915JF37"/>
<accession>A0A915JF37</accession>
<evidence type="ECO:0000313" key="2">
    <source>
        <dbReference type="WBParaSite" id="nRc.2.0.1.t25140-RA"/>
    </source>
</evidence>